<dbReference type="AlphaFoldDB" id="A0A919VYR4"/>
<dbReference type="Gene3D" id="3.30.70.2390">
    <property type="match status" value="1"/>
</dbReference>
<keyword evidence="1" id="KW-1133">Transmembrane helix</keyword>
<name>A0A919VYR4_9ACTN</name>
<comment type="caution">
    <text evidence="3">The sequence shown here is derived from an EMBL/GenBank/DDBJ whole genome shotgun (WGS) entry which is preliminary data.</text>
</comment>
<dbReference type="RefSeq" id="WP_213005283.1">
    <property type="nucleotide sequence ID" value="NZ_BOQN01000014.1"/>
</dbReference>
<accession>A0A919VYR4</accession>
<keyword evidence="4" id="KW-1185">Reference proteome</keyword>
<dbReference type="Proteomes" id="UP000677082">
    <property type="component" value="Unassembled WGS sequence"/>
</dbReference>
<sequence length="207" mass="21309">MSRPVEDQLRELSDDVQNLHVLPAAAVRARGRRRGRQQMAALAVAGAVIATTAGITVTRSLESPTANQSADRSSPLAACVVALPDSPDAVRIRVLDGGAPAGLPGTTAAELRARSFTVVATGTSNDPAVGAATLSYGPTAIGAANLLRAVVQGQVTMRFDPERHDDTVDLALGPAFTRLTTTTELNQNLAAAGEPTAPPQCPTVVSR</sequence>
<evidence type="ECO:0000313" key="4">
    <source>
        <dbReference type="Proteomes" id="UP000677082"/>
    </source>
</evidence>
<keyword evidence="1" id="KW-0812">Transmembrane</keyword>
<protein>
    <recommendedName>
        <fullName evidence="2">LytR/CpsA/Psr regulator C-terminal domain-containing protein</fullName>
    </recommendedName>
</protein>
<dbReference type="Pfam" id="PF13399">
    <property type="entry name" value="LytR_C"/>
    <property type="match status" value="1"/>
</dbReference>
<gene>
    <name evidence="3" type="ORF">Ato02nite_011050</name>
</gene>
<feature type="transmembrane region" description="Helical" evidence="1">
    <location>
        <begin position="39"/>
        <end position="57"/>
    </location>
</feature>
<keyword evidence="1" id="KW-0472">Membrane</keyword>
<feature type="domain" description="LytR/CpsA/Psr regulator C-terminal" evidence="2">
    <location>
        <begin position="90"/>
        <end position="176"/>
    </location>
</feature>
<organism evidence="3 4">
    <name type="scientific">Paractinoplanes toevensis</name>
    <dbReference type="NCBI Taxonomy" id="571911"/>
    <lineage>
        <taxon>Bacteria</taxon>
        <taxon>Bacillati</taxon>
        <taxon>Actinomycetota</taxon>
        <taxon>Actinomycetes</taxon>
        <taxon>Micromonosporales</taxon>
        <taxon>Micromonosporaceae</taxon>
        <taxon>Paractinoplanes</taxon>
    </lineage>
</organism>
<proteinExistence type="predicted"/>
<evidence type="ECO:0000313" key="3">
    <source>
        <dbReference type="EMBL" id="GIM89312.1"/>
    </source>
</evidence>
<reference evidence="3 4" key="1">
    <citation type="submission" date="2021-03" db="EMBL/GenBank/DDBJ databases">
        <title>Whole genome shotgun sequence of Actinoplanes toevensis NBRC 105298.</title>
        <authorList>
            <person name="Komaki H."/>
            <person name="Tamura T."/>
        </authorList>
    </citation>
    <scope>NUCLEOTIDE SEQUENCE [LARGE SCALE GENOMIC DNA]</scope>
    <source>
        <strain evidence="3 4">NBRC 105298</strain>
    </source>
</reference>
<dbReference type="InterPro" id="IPR027381">
    <property type="entry name" value="LytR/CpsA/Psr_C"/>
</dbReference>
<dbReference type="EMBL" id="BOQN01000014">
    <property type="protein sequence ID" value="GIM89312.1"/>
    <property type="molecule type" value="Genomic_DNA"/>
</dbReference>
<evidence type="ECO:0000256" key="1">
    <source>
        <dbReference type="SAM" id="Phobius"/>
    </source>
</evidence>
<evidence type="ECO:0000259" key="2">
    <source>
        <dbReference type="Pfam" id="PF13399"/>
    </source>
</evidence>